<dbReference type="GO" id="GO:0032787">
    <property type="term" value="P:monocarboxylic acid metabolic process"/>
    <property type="evidence" value="ECO:0007669"/>
    <property type="project" value="UniProtKB-ARBA"/>
</dbReference>
<dbReference type="PANTHER" id="PTHR42879">
    <property type="entry name" value="3-OXOACYL-(ACYL-CARRIER-PROTEIN) REDUCTASE"/>
    <property type="match status" value="1"/>
</dbReference>
<dbReference type="Pfam" id="PF13561">
    <property type="entry name" value="adh_short_C2"/>
    <property type="match status" value="1"/>
</dbReference>
<reference evidence="3" key="1">
    <citation type="journal article" date="2017" name="Int J Environ Stud">
        <title>Does the Miocene-Pliocene relict legume Oxytropis triphylla form nitrogen-fixing nodules with a combination of bacterial strains?</title>
        <authorList>
            <person name="Safronova V."/>
            <person name="Belimov A."/>
            <person name="Sazanova A."/>
            <person name="Kuznetsova I."/>
            <person name="Popova J."/>
            <person name="Andronov E."/>
            <person name="Verkhozina A."/>
            <person name="Tikhonovich I."/>
        </authorList>
    </citation>
    <scope>NUCLEOTIDE SEQUENCE [LARGE SCALE GENOMIC DNA]</scope>
    <source>
        <strain evidence="3">Tri-38</strain>
    </source>
</reference>
<accession>A0A2N9VXS7</accession>
<dbReference type="SUPFAM" id="SSF51735">
    <property type="entry name" value="NAD(P)-binding Rossmann-fold domains"/>
    <property type="match status" value="1"/>
</dbReference>
<dbReference type="PRINTS" id="PR00081">
    <property type="entry name" value="GDHRDH"/>
</dbReference>
<dbReference type="EMBL" id="MZMT01000033">
    <property type="protein sequence ID" value="PIO44295.1"/>
    <property type="molecule type" value="Genomic_DNA"/>
</dbReference>
<dbReference type="NCBIfam" id="NF009466">
    <property type="entry name" value="PRK12826.1-2"/>
    <property type="match status" value="1"/>
</dbReference>
<protein>
    <submittedName>
        <fullName evidence="2">3-oxoacyl-[acyl-carrier-protein] reductase</fullName>
    </submittedName>
</protein>
<gene>
    <name evidence="2" type="ORF">B5P45_13580</name>
</gene>
<keyword evidence="3" id="KW-1185">Reference proteome</keyword>
<dbReference type="CDD" id="cd05233">
    <property type="entry name" value="SDR_c"/>
    <property type="match status" value="1"/>
</dbReference>
<dbReference type="InterPro" id="IPR050259">
    <property type="entry name" value="SDR"/>
</dbReference>
<name>A0A2N9VXS7_9HYPH</name>
<sequence>MMNRIAPASADEFLGGLRDQRVLVTAGASGIGYAIAATLSRLGARVAICDISEALLEDARKTIAPAHATLADVSCEDDVDRMFTEVSSSLGGLDALINNAGIAGPTGGVDEITTEDWRRCIDICLTGQFLCARRAVPMLKASGGGSIVNMSSAAGKHGYAFRTPYSAAKFGVIGFTQSLAKELGPHAIRVNAILPGIVEGPRIENVISNRAKQLGISHEEMTTRYLENVSLRRMVSPYDVATMVAFLLSNAGINISGQSLGVDGNVETL</sequence>
<dbReference type="FunFam" id="3.40.50.720:FF:000084">
    <property type="entry name" value="Short-chain dehydrogenase reductase"/>
    <property type="match status" value="1"/>
</dbReference>
<dbReference type="PANTHER" id="PTHR42879:SF2">
    <property type="entry name" value="3-OXOACYL-[ACYL-CARRIER-PROTEIN] REDUCTASE FABG"/>
    <property type="match status" value="1"/>
</dbReference>
<evidence type="ECO:0000313" key="3">
    <source>
        <dbReference type="Proteomes" id="UP000232163"/>
    </source>
</evidence>
<dbReference type="Proteomes" id="UP000232163">
    <property type="component" value="Unassembled WGS sequence"/>
</dbReference>
<dbReference type="Gene3D" id="3.40.50.720">
    <property type="entry name" value="NAD(P)-binding Rossmann-like Domain"/>
    <property type="match status" value="1"/>
</dbReference>
<dbReference type="InterPro" id="IPR020904">
    <property type="entry name" value="Sc_DH/Rdtase_CS"/>
</dbReference>
<evidence type="ECO:0000313" key="2">
    <source>
        <dbReference type="EMBL" id="PIO44295.1"/>
    </source>
</evidence>
<dbReference type="KEGG" id="pht:BLM14_28740"/>
<dbReference type="InterPro" id="IPR036291">
    <property type="entry name" value="NAD(P)-bd_dom_sf"/>
</dbReference>
<dbReference type="PRINTS" id="PR00080">
    <property type="entry name" value="SDRFAMILY"/>
</dbReference>
<comment type="caution">
    <text evidence="2">The sequence shown here is derived from an EMBL/GenBank/DDBJ whole genome shotgun (WGS) entry which is preliminary data.</text>
</comment>
<dbReference type="InterPro" id="IPR002347">
    <property type="entry name" value="SDR_fam"/>
</dbReference>
<proteinExistence type="inferred from homology"/>
<organism evidence="2 3">
    <name type="scientific">Phyllobacterium zundukense</name>
    <dbReference type="NCBI Taxonomy" id="1867719"/>
    <lineage>
        <taxon>Bacteria</taxon>
        <taxon>Pseudomonadati</taxon>
        <taxon>Pseudomonadota</taxon>
        <taxon>Alphaproteobacteria</taxon>
        <taxon>Hyphomicrobiales</taxon>
        <taxon>Phyllobacteriaceae</taxon>
        <taxon>Phyllobacterium</taxon>
    </lineage>
</organism>
<comment type="similarity">
    <text evidence="1">Belongs to the short-chain dehydrogenases/reductases (SDR) family.</text>
</comment>
<dbReference type="PROSITE" id="PS00061">
    <property type="entry name" value="ADH_SHORT"/>
    <property type="match status" value="1"/>
</dbReference>
<dbReference type="AlphaFoldDB" id="A0A2N9VXS7"/>
<evidence type="ECO:0000256" key="1">
    <source>
        <dbReference type="ARBA" id="ARBA00006484"/>
    </source>
</evidence>